<evidence type="ECO:0000259" key="9">
    <source>
        <dbReference type="Pfam" id="PF21082"/>
    </source>
</evidence>
<name>A0ABW8JZC3_9GAMM</name>
<feature type="domain" description="Mechanosensitive ion channel MscS C-terminal" evidence="9">
    <location>
        <begin position="185"/>
        <end position="272"/>
    </location>
</feature>
<evidence type="ECO:0000256" key="2">
    <source>
        <dbReference type="ARBA" id="ARBA00008017"/>
    </source>
</evidence>
<feature type="domain" description="Mechanosensitive ion channel MscS" evidence="8">
    <location>
        <begin position="110"/>
        <end position="176"/>
    </location>
</feature>
<keyword evidence="3" id="KW-1003">Cell membrane</keyword>
<feature type="transmembrane region" description="Helical" evidence="7">
    <location>
        <begin position="95"/>
        <end position="122"/>
    </location>
</feature>
<comment type="caution">
    <text evidence="10">The sequence shown here is derived from an EMBL/GenBank/DDBJ whole genome shotgun (WGS) entry which is preliminary data.</text>
</comment>
<dbReference type="InterPro" id="IPR010920">
    <property type="entry name" value="LSM_dom_sf"/>
</dbReference>
<dbReference type="Proteomes" id="UP001620408">
    <property type="component" value="Unassembled WGS sequence"/>
</dbReference>
<keyword evidence="6 7" id="KW-0472">Membrane</keyword>
<dbReference type="EMBL" id="JADIKD010000005">
    <property type="protein sequence ID" value="MFK2916000.1"/>
    <property type="molecule type" value="Genomic_DNA"/>
</dbReference>
<sequence>MGDAPGGWFGTRLIHTDEFDLSLGAVIAACLLFLGCLVVSAVLRYLLRRYARKHENVNQSAVYTVGRLMHYLLLTLGVLLALNATGIPMARFTVFAGALGVGLGFGLQAIFNNFVCGLILLFDRSLKVGDFVELASGVHGVVRDIHIRATRVTTNDDLDILVPNSEFVNGRVVNWTVREGLRRLKVPFHVAYGSDKEQVKEAALDAARAVPHTYALEGPHAPQVWLAEFGDWALKFQLVVWLNADATRRPGSAKAAYNWALHSALQAHGIRIPLPQYDVRMRDPQIATATDNSPH</sequence>
<dbReference type="SUPFAM" id="SSF82689">
    <property type="entry name" value="Mechanosensitive channel protein MscS (YggB), C-terminal domain"/>
    <property type="match status" value="1"/>
</dbReference>
<protein>
    <submittedName>
        <fullName evidence="10">Mechanosensitive ion channel</fullName>
    </submittedName>
</protein>
<evidence type="ECO:0000256" key="7">
    <source>
        <dbReference type="SAM" id="Phobius"/>
    </source>
</evidence>
<dbReference type="Gene3D" id="2.30.30.60">
    <property type="match status" value="1"/>
</dbReference>
<feature type="transmembrane region" description="Helical" evidence="7">
    <location>
        <begin position="68"/>
        <end position="89"/>
    </location>
</feature>
<evidence type="ECO:0000256" key="1">
    <source>
        <dbReference type="ARBA" id="ARBA00004651"/>
    </source>
</evidence>
<dbReference type="SUPFAM" id="SSF50182">
    <property type="entry name" value="Sm-like ribonucleoproteins"/>
    <property type="match status" value="1"/>
</dbReference>
<evidence type="ECO:0000313" key="10">
    <source>
        <dbReference type="EMBL" id="MFK2916000.1"/>
    </source>
</evidence>
<reference evidence="10 11" key="1">
    <citation type="submission" date="2020-10" db="EMBL/GenBank/DDBJ databases">
        <title>Phylogeny of dyella-like bacteria.</title>
        <authorList>
            <person name="Fu J."/>
        </authorList>
    </citation>
    <scope>NUCLEOTIDE SEQUENCE [LARGE SCALE GENOMIC DNA]</scope>
    <source>
        <strain evidence="10 11">BB4</strain>
    </source>
</reference>
<comment type="similarity">
    <text evidence="2">Belongs to the MscS (TC 1.A.23) family.</text>
</comment>
<dbReference type="Pfam" id="PF21082">
    <property type="entry name" value="MS_channel_3rd"/>
    <property type="match status" value="1"/>
</dbReference>
<comment type="subcellular location">
    <subcellularLocation>
        <location evidence="1">Cell membrane</location>
        <topology evidence="1">Multi-pass membrane protein</topology>
    </subcellularLocation>
</comment>
<gene>
    <name evidence="10" type="ORF">ISS97_01885</name>
</gene>
<evidence type="ECO:0000256" key="5">
    <source>
        <dbReference type="ARBA" id="ARBA00022989"/>
    </source>
</evidence>
<dbReference type="InterPro" id="IPR006685">
    <property type="entry name" value="MscS_channel_2nd"/>
</dbReference>
<feature type="transmembrane region" description="Helical" evidence="7">
    <location>
        <begin position="23"/>
        <end position="47"/>
    </location>
</feature>
<dbReference type="InterPro" id="IPR011066">
    <property type="entry name" value="MscS_channel_C_sf"/>
</dbReference>
<accession>A0ABW8JZC3</accession>
<dbReference type="PANTHER" id="PTHR30347">
    <property type="entry name" value="POTASSIUM CHANNEL RELATED"/>
    <property type="match status" value="1"/>
</dbReference>
<dbReference type="InterPro" id="IPR023408">
    <property type="entry name" value="MscS_beta-dom_sf"/>
</dbReference>
<keyword evidence="11" id="KW-1185">Reference proteome</keyword>
<dbReference type="Pfam" id="PF00924">
    <property type="entry name" value="MS_channel_2nd"/>
    <property type="match status" value="1"/>
</dbReference>
<dbReference type="Gene3D" id="3.30.70.100">
    <property type="match status" value="1"/>
</dbReference>
<dbReference type="PANTHER" id="PTHR30347:SF1">
    <property type="entry name" value="MECHANOSENSITIVE CHANNEL MSCK"/>
    <property type="match status" value="1"/>
</dbReference>
<keyword evidence="5 7" id="KW-1133">Transmembrane helix</keyword>
<organism evidence="10 11">
    <name type="scientific">Dyella koreensis</name>
    <dbReference type="NCBI Taxonomy" id="311235"/>
    <lineage>
        <taxon>Bacteria</taxon>
        <taxon>Pseudomonadati</taxon>
        <taxon>Pseudomonadota</taxon>
        <taxon>Gammaproteobacteria</taxon>
        <taxon>Lysobacterales</taxon>
        <taxon>Rhodanobacteraceae</taxon>
        <taxon>Dyella</taxon>
    </lineage>
</organism>
<evidence type="ECO:0000313" key="11">
    <source>
        <dbReference type="Proteomes" id="UP001620408"/>
    </source>
</evidence>
<evidence type="ECO:0000259" key="8">
    <source>
        <dbReference type="Pfam" id="PF00924"/>
    </source>
</evidence>
<evidence type="ECO:0000256" key="3">
    <source>
        <dbReference type="ARBA" id="ARBA00022475"/>
    </source>
</evidence>
<dbReference type="InterPro" id="IPR011014">
    <property type="entry name" value="MscS_channel_TM-2"/>
</dbReference>
<dbReference type="SUPFAM" id="SSF82861">
    <property type="entry name" value="Mechanosensitive channel protein MscS (YggB), transmembrane region"/>
    <property type="match status" value="1"/>
</dbReference>
<evidence type="ECO:0000256" key="6">
    <source>
        <dbReference type="ARBA" id="ARBA00023136"/>
    </source>
</evidence>
<proteinExistence type="inferred from homology"/>
<dbReference type="InterPro" id="IPR049278">
    <property type="entry name" value="MS_channel_C"/>
</dbReference>
<evidence type="ECO:0000256" key="4">
    <source>
        <dbReference type="ARBA" id="ARBA00022692"/>
    </source>
</evidence>
<keyword evidence="4 7" id="KW-0812">Transmembrane</keyword>
<dbReference type="Gene3D" id="1.10.287.1260">
    <property type="match status" value="1"/>
</dbReference>
<dbReference type="InterPro" id="IPR052702">
    <property type="entry name" value="MscS-like_channel"/>
</dbReference>